<dbReference type="EMBL" id="JACHIU010000001">
    <property type="protein sequence ID" value="MBB6470803.1"/>
    <property type="molecule type" value="Genomic_DNA"/>
</dbReference>
<name>A0A7X0IBB6_9ACTN</name>
<evidence type="ECO:0000313" key="1">
    <source>
        <dbReference type="EMBL" id="MBB6470803.1"/>
    </source>
</evidence>
<dbReference type="InterPro" id="IPR024747">
    <property type="entry name" value="Pyridox_Oxase-rel"/>
</dbReference>
<dbReference type="InterPro" id="IPR012349">
    <property type="entry name" value="Split_barrel_FMN-bd"/>
</dbReference>
<comment type="caution">
    <text evidence="1">The sequence shown here is derived from an EMBL/GenBank/DDBJ whole genome shotgun (WGS) entry which is preliminary data.</text>
</comment>
<protein>
    <submittedName>
        <fullName evidence="1">Nitroimidazol reductase NimA-like FMN-containing flavoprotein (Pyridoxamine 5'-phosphate oxidase superfamily)</fullName>
    </submittedName>
</protein>
<organism evidence="1 2">
    <name type="scientific">Sphaerisporangium rubeum</name>
    <dbReference type="NCBI Taxonomy" id="321317"/>
    <lineage>
        <taxon>Bacteria</taxon>
        <taxon>Bacillati</taxon>
        <taxon>Actinomycetota</taxon>
        <taxon>Actinomycetes</taxon>
        <taxon>Streptosporangiales</taxon>
        <taxon>Streptosporangiaceae</taxon>
        <taxon>Sphaerisporangium</taxon>
    </lineage>
</organism>
<dbReference type="RefSeq" id="WP_184978115.1">
    <property type="nucleotide sequence ID" value="NZ_BAAALO010000006.1"/>
</dbReference>
<dbReference type="SUPFAM" id="SSF50475">
    <property type="entry name" value="FMN-binding split barrel"/>
    <property type="match status" value="1"/>
</dbReference>
<sequence>MKDHDTAPVFRELDVDECRRLLAEGVIGRVGFNGPDGPVVLPVNYTMDGDTVLFRTGFGGPMDDSLDTGAAGLEFKIAFEVDHIDTAAREGWSVLVQGAAHRVTSEDELAAARDAAVEPWAGGERALHIRVVPTRITGRRVRGS</sequence>
<evidence type="ECO:0000313" key="2">
    <source>
        <dbReference type="Proteomes" id="UP000555564"/>
    </source>
</evidence>
<accession>A0A7X0IBB6</accession>
<proteinExistence type="predicted"/>
<keyword evidence="2" id="KW-1185">Reference proteome</keyword>
<gene>
    <name evidence="1" type="ORF">BJ992_000234</name>
</gene>
<dbReference type="AlphaFoldDB" id="A0A7X0IBB6"/>
<dbReference type="Gene3D" id="2.30.110.10">
    <property type="entry name" value="Electron Transport, Fmn-binding Protein, Chain A"/>
    <property type="match status" value="1"/>
</dbReference>
<dbReference type="Proteomes" id="UP000555564">
    <property type="component" value="Unassembled WGS sequence"/>
</dbReference>
<reference evidence="1 2" key="1">
    <citation type="submission" date="2020-08" db="EMBL/GenBank/DDBJ databases">
        <title>Sequencing the genomes of 1000 actinobacteria strains.</title>
        <authorList>
            <person name="Klenk H.-P."/>
        </authorList>
    </citation>
    <scope>NUCLEOTIDE SEQUENCE [LARGE SCALE GENOMIC DNA]</scope>
    <source>
        <strain evidence="1 2">DSM 44936</strain>
    </source>
</reference>
<dbReference type="Pfam" id="PF12900">
    <property type="entry name" value="Pyridox_ox_2"/>
    <property type="match status" value="1"/>
</dbReference>